<dbReference type="GO" id="GO:0006508">
    <property type="term" value="P:proteolysis"/>
    <property type="evidence" value="ECO:0007669"/>
    <property type="project" value="UniProtKB-KW"/>
</dbReference>
<evidence type="ECO:0000313" key="2">
    <source>
        <dbReference type="EMBL" id="KAL0491975.1"/>
    </source>
</evidence>
<dbReference type="Pfam" id="PF04450">
    <property type="entry name" value="BSP"/>
    <property type="match status" value="1"/>
</dbReference>
<dbReference type="PANTHER" id="PTHR33321">
    <property type="match status" value="1"/>
</dbReference>
<dbReference type="PANTHER" id="PTHR33321:SF12">
    <property type="entry name" value="PLANT BASIC SECRETORY PROTEIN (BSP) FAMILY PROTEIN"/>
    <property type="match status" value="1"/>
</dbReference>
<feature type="signal peptide" evidence="1">
    <location>
        <begin position="1"/>
        <end position="18"/>
    </location>
</feature>
<keyword evidence="1" id="KW-0732">Signal</keyword>
<dbReference type="GO" id="GO:0008233">
    <property type="term" value="F:peptidase activity"/>
    <property type="evidence" value="ECO:0007669"/>
    <property type="project" value="UniProtKB-KW"/>
</dbReference>
<evidence type="ECO:0000313" key="3">
    <source>
        <dbReference type="Proteomes" id="UP001431209"/>
    </source>
</evidence>
<evidence type="ECO:0000256" key="1">
    <source>
        <dbReference type="SAM" id="SignalP"/>
    </source>
</evidence>
<feature type="chain" id="PRO_5043665996" evidence="1">
    <location>
        <begin position="19"/>
        <end position="217"/>
    </location>
</feature>
<keyword evidence="2" id="KW-0378">Hydrolase</keyword>
<organism evidence="2 3">
    <name type="scientific">Acrasis kona</name>
    <dbReference type="NCBI Taxonomy" id="1008807"/>
    <lineage>
        <taxon>Eukaryota</taxon>
        <taxon>Discoba</taxon>
        <taxon>Heterolobosea</taxon>
        <taxon>Tetramitia</taxon>
        <taxon>Eutetramitia</taxon>
        <taxon>Acrasidae</taxon>
        <taxon>Acrasis</taxon>
    </lineage>
</organism>
<dbReference type="Proteomes" id="UP001431209">
    <property type="component" value="Unassembled WGS sequence"/>
</dbReference>
<protein>
    <submittedName>
        <fullName evidence="2">Protease HtpX</fullName>
    </submittedName>
</protein>
<gene>
    <name evidence="2" type="ORF">AKO1_010122</name>
</gene>
<dbReference type="AlphaFoldDB" id="A0AAW2ZR88"/>
<proteinExistence type="predicted"/>
<comment type="caution">
    <text evidence="2">The sequence shown here is derived from an EMBL/GenBank/DDBJ whole genome shotgun (WGS) entry which is preliminary data.</text>
</comment>
<keyword evidence="3" id="KW-1185">Reference proteome</keyword>
<dbReference type="EMBL" id="JAOPGA020001893">
    <property type="protein sequence ID" value="KAL0491975.1"/>
    <property type="molecule type" value="Genomic_DNA"/>
</dbReference>
<dbReference type="InterPro" id="IPR007541">
    <property type="entry name" value="Uncharacterised_BSP"/>
</dbReference>
<reference evidence="2 3" key="1">
    <citation type="submission" date="2024-03" db="EMBL/GenBank/DDBJ databases">
        <title>The Acrasis kona genome and developmental transcriptomes reveal deep origins of eukaryotic multicellular pathways.</title>
        <authorList>
            <person name="Sheikh S."/>
            <person name="Fu C.-J."/>
            <person name="Brown M.W."/>
            <person name="Baldauf S.L."/>
        </authorList>
    </citation>
    <scope>NUCLEOTIDE SEQUENCE [LARGE SCALE GENOMIC DNA]</scope>
    <source>
        <strain evidence="2 3">ATCC MYA-3509</strain>
    </source>
</reference>
<keyword evidence="2" id="KW-0645">Protease</keyword>
<accession>A0AAW2ZR88</accession>
<sequence>MNKITFIVILVCITVVTCFQVPNVTVEVRGEDEGCKAFKQSFPDSKRVVQEIVLRVIDLLYKNRDQAPDKGTVKVIVRPMDGVAYTANNEINFSSTYIAKVIPSGRVKEEMLGVLTHEMTHVFQYNVQVPGGLIEGIADFIRLRAGLAAPHWKKEHGGKWDAGYQKTAMFLDFVDKKRPELVRDMNYSFRLRYQDSIWKKLTGKDVNANFDEYQKSF</sequence>
<name>A0AAW2ZR88_9EUKA</name>